<feature type="binding site" evidence="13">
    <location>
        <position position="263"/>
    </location>
    <ligand>
        <name>pyridoxal 5'-phosphate</name>
        <dbReference type="ChEBI" id="CHEBI:597326"/>
    </ligand>
</feature>
<reference evidence="15 16" key="1">
    <citation type="journal article" date="2012" name="ISME J.">
        <title>Nitrification expanded: discovery, physiology and genomics of a nitrite-oxidizing bacterium from the phylum Chloroflexi.</title>
        <authorList>
            <person name="Sorokin D.Y."/>
            <person name="Lucker S."/>
            <person name="Vejmelkova D."/>
            <person name="Kostrikina N.A."/>
            <person name="Kleerebezem R."/>
            <person name="Rijpstra W.I."/>
            <person name="Damste J.S."/>
            <person name="Le Paslier D."/>
            <person name="Muyzer G."/>
            <person name="Wagner M."/>
            <person name="van Loosdrecht M.C."/>
            <person name="Daims H."/>
        </authorList>
    </citation>
    <scope>NUCLEOTIDE SEQUENCE [LARGE SCALE GENOMIC DNA]</scope>
    <source>
        <strain evidence="16">none</strain>
    </source>
</reference>
<dbReference type="HAMAP" id="MF_00834">
    <property type="entry name" value="BioA"/>
    <property type="match status" value="1"/>
</dbReference>
<evidence type="ECO:0000256" key="9">
    <source>
        <dbReference type="ARBA" id="ARBA00022756"/>
    </source>
</evidence>
<evidence type="ECO:0000256" key="10">
    <source>
        <dbReference type="ARBA" id="ARBA00022898"/>
    </source>
</evidence>
<evidence type="ECO:0000256" key="3">
    <source>
        <dbReference type="ARBA" id="ARBA00005063"/>
    </source>
</evidence>
<evidence type="ECO:0000256" key="11">
    <source>
        <dbReference type="ARBA" id="ARBA00048449"/>
    </source>
</evidence>
<dbReference type="InterPro" id="IPR005814">
    <property type="entry name" value="Aminotrans_3"/>
</dbReference>
<comment type="pathway">
    <text evidence="3 13">Cofactor biosynthesis; biotin biosynthesis; 7,8-diaminononanoate from 8-amino-7-oxononanoate (SAM route): step 1/1.</text>
</comment>
<dbReference type="PIRSF" id="PIRSF000521">
    <property type="entry name" value="Transaminase_4ab_Lys_Orn"/>
    <property type="match status" value="1"/>
</dbReference>
<keyword evidence="14" id="KW-0175">Coiled coil</keyword>
<comment type="subunit">
    <text evidence="4 13">Homodimer.</text>
</comment>
<evidence type="ECO:0000313" key="16">
    <source>
        <dbReference type="Proteomes" id="UP000004221"/>
    </source>
</evidence>
<evidence type="ECO:0000256" key="2">
    <source>
        <dbReference type="ARBA" id="ARBA00004496"/>
    </source>
</evidence>
<comment type="subcellular location">
    <subcellularLocation>
        <location evidence="2 13">Cytoplasm</location>
    </subcellularLocation>
</comment>
<feature type="binding site" evidence="13">
    <location>
        <begin position="122"/>
        <end position="123"/>
    </location>
    <ligand>
        <name>pyridoxal 5'-phosphate</name>
        <dbReference type="ChEBI" id="CHEBI:597326"/>
    </ligand>
</feature>
<comment type="similarity">
    <text evidence="12 13">Belongs to the class-III pyridoxal-phosphate-dependent aminotransferase family. BioA subfamily.</text>
</comment>
<dbReference type="UniPathway" id="UPA00078">
    <property type="reaction ID" value="UER00160"/>
</dbReference>
<feature type="binding site" evidence="13">
    <location>
        <begin position="328"/>
        <end position="329"/>
    </location>
    <ligand>
        <name>pyridoxal 5'-phosphate</name>
        <dbReference type="ChEBI" id="CHEBI:597326"/>
    </ligand>
</feature>
<gene>
    <name evidence="15" type="primary">bioK</name>
    <name evidence="13" type="synonym">bioA</name>
    <name evidence="15" type="ORF">NITHO_3050005</name>
</gene>
<dbReference type="Gene3D" id="3.40.640.10">
    <property type="entry name" value="Type I PLP-dependent aspartate aminotransferase-like (Major domain)"/>
    <property type="match status" value="1"/>
</dbReference>
<dbReference type="PANTHER" id="PTHR42684">
    <property type="entry name" value="ADENOSYLMETHIONINE-8-AMINO-7-OXONONANOATE AMINOTRANSFERASE"/>
    <property type="match status" value="1"/>
</dbReference>
<feature type="binding site" evidence="13">
    <location>
        <position position="157"/>
    </location>
    <ligand>
        <name>substrate</name>
    </ligand>
</feature>
<proteinExistence type="inferred from homology"/>
<dbReference type="Proteomes" id="UP000004221">
    <property type="component" value="Unassembled WGS sequence"/>
</dbReference>
<evidence type="ECO:0000256" key="7">
    <source>
        <dbReference type="ARBA" id="ARBA00022679"/>
    </source>
</evidence>
<evidence type="ECO:0000313" key="15">
    <source>
        <dbReference type="EMBL" id="CCF84060.1"/>
    </source>
</evidence>
<dbReference type="PANTHER" id="PTHR42684:SF17">
    <property type="entry name" value="ADENOSYLMETHIONINE-8-AMINO-7-OXONONANOATE AMINOTRANSFERASE"/>
    <property type="match status" value="1"/>
</dbReference>
<dbReference type="AlphaFoldDB" id="I4EH98"/>
<dbReference type="GO" id="GO:0004015">
    <property type="term" value="F:adenosylmethionine-8-amino-7-oxononanoate transaminase activity"/>
    <property type="evidence" value="ECO:0007669"/>
    <property type="project" value="UniProtKB-UniRule"/>
</dbReference>
<dbReference type="PROSITE" id="PS00600">
    <property type="entry name" value="AA_TRANSFER_CLASS_3"/>
    <property type="match status" value="1"/>
</dbReference>
<organism evidence="15 16">
    <name type="scientific">Nitrolancea hollandica Lb</name>
    <dbReference type="NCBI Taxonomy" id="1129897"/>
    <lineage>
        <taxon>Bacteria</taxon>
        <taxon>Pseudomonadati</taxon>
        <taxon>Thermomicrobiota</taxon>
        <taxon>Thermomicrobia</taxon>
        <taxon>Sphaerobacterales</taxon>
        <taxon>Sphaerobacterineae</taxon>
        <taxon>Sphaerobacteraceae</taxon>
        <taxon>Nitrolancea</taxon>
    </lineage>
</organism>
<dbReference type="Pfam" id="PF00202">
    <property type="entry name" value="Aminotran_3"/>
    <property type="match status" value="1"/>
</dbReference>
<protein>
    <recommendedName>
        <fullName evidence="13">Adenosylmethionine-8-amino-7-oxononanoate aminotransferase</fullName>
        <ecNumber evidence="13">2.6.1.62</ecNumber>
    </recommendedName>
    <alternativeName>
        <fullName evidence="13">7,8-diamino-pelargonic acid aminotransferase</fullName>
        <shortName evidence="13">DAPA AT</shortName>
        <shortName evidence="13">DAPA aminotransferase</shortName>
    </alternativeName>
    <alternativeName>
        <fullName evidence="13">7,8-diaminononanoate synthase</fullName>
        <shortName evidence="13">DANS</shortName>
    </alternativeName>
    <alternativeName>
        <fullName evidence="13">Diaminopelargonic acid synthase</fullName>
    </alternativeName>
</protein>
<dbReference type="FunFam" id="3.40.640.10:FF:000078">
    <property type="entry name" value="Adenosylmethionine-8-amino-7-oxononanoate aminotransferase"/>
    <property type="match status" value="1"/>
</dbReference>
<comment type="catalytic activity">
    <reaction evidence="11 13">
        <text>(8S)-8-amino-7-oxononanoate + S-adenosyl-L-methionine = S-adenosyl-4-methylsulfanyl-2-oxobutanoate + (7R,8S)-7,8-diammoniononanoate</text>
        <dbReference type="Rhea" id="RHEA:16861"/>
        <dbReference type="ChEBI" id="CHEBI:16490"/>
        <dbReference type="ChEBI" id="CHEBI:59789"/>
        <dbReference type="ChEBI" id="CHEBI:149468"/>
        <dbReference type="ChEBI" id="CHEBI:149469"/>
        <dbReference type="EC" id="2.6.1.62"/>
    </reaction>
</comment>
<dbReference type="EC" id="2.6.1.62" evidence="13"/>
<dbReference type="Gene3D" id="3.90.1150.10">
    <property type="entry name" value="Aspartate Aminotransferase, domain 1"/>
    <property type="match status" value="1"/>
</dbReference>
<dbReference type="NCBIfam" id="TIGR00508">
    <property type="entry name" value="bioA"/>
    <property type="match status" value="1"/>
</dbReference>
<comment type="function">
    <text evidence="13">Catalyzes the transfer of the alpha-amino group from S-adenosyl-L-methionine (SAM) to 7-keto-8-aminopelargonic acid (KAPA) to form 7,8-diaminopelargonic acid (DAPA). It is the only aminotransferase known to utilize SAM as an amino donor.</text>
</comment>
<keyword evidence="6 13" id="KW-0032">Aminotransferase</keyword>
<evidence type="ECO:0000256" key="14">
    <source>
        <dbReference type="SAM" id="Coils"/>
    </source>
</evidence>
<feature type="modified residue" description="N6-(pyridoxal phosphate)lysine" evidence="13">
    <location>
        <position position="292"/>
    </location>
</feature>
<comment type="caution">
    <text evidence="15">The sequence shown here is derived from an EMBL/GenBank/DDBJ whole genome shotgun (WGS) entry which is preliminary data.</text>
</comment>
<comment type="cofactor">
    <cofactor evidence="1 13">
        <name>pyridoxal 5'-phosphate</name>
        <dbReference type="ChEBI" id="CHEBI:597326"/>
    </cofactor>
</comment>
<dbReference type="GO" id="GO:0030170">
    <property type="term" value="F:pyridoxal phosphate binding"/>
    <property type="evidence" value="ECO:0007669"/>
    <property type="project" value="UniProtKB-UniRule"/>
</dbReference>
<feature type="binding site" evidence="13">
    <location>
        <position position="292"/>
    </location>
    <ligand>
        <name>substrate</name>
    </ligand>
</feature>
<evidence type="ECO:0000256" key="4">
    <source>
        <dbReference type="ARBA" id="ARBA00011738"/>
    </source>
</evidence>
<dbReference type="GO" id="GO:0005737">
    <property type="term" value="C:cytoplasm"/>
    <property type="evidence" value="ECO:0007669"/>
    <property type="project" value="UniProtKB-SubCell"/>
</dbReference>
<dbReference type="InterPro" id="IPR015421">
    <property type="entry name" value="PyrdxlP-dep_Trfase_major"/>
</dbReference>
<feature type="site" description="Participates in the substrate recognition with KAPA and in a stacking interaction with the adenine ring of SAM" evidence="13">
    <location>
        <position position="25"/>
    </location>
</feature>
<dbReference type="InterPro" id="IPR049704">
    <property type="entry name" value="Aminotrans_3_PPA_site"/>
</dbReference>
<dbReference type="GO" id="GO:0009102">
    <property type="term" value="P:biotin biosynthetic process"/>
    <property type="evidence" value="ECO:0007669"/>
    <property type="project" value="UniProtKB-UniRule"/>
</dbReference>
<evidence type="ECO:0000256" key="5">
    <source>
        <dbReference type="ARBA" id="ARBA00022490"/>
    </source>
</evidence>
<dbReference type="EMBL" id="CAGS01000230">
    <property type="protein sequence ID" value="CCF84060.1"/>
    <property type="molecule type" value="Genomic_DNA"/>
</dbReference>
<keyword evidence="5 13" id="KW-0963">Cytoplasm</keyword>
<dbReference type="InterPro" id="IPR005815">
    <property type="entry name" value="BioA"/>
</dbReference>
<dbReference type="InterPro" id="IPR015422">
    <property type="entry name" value="PyrdxlP-dep_Trfase_small"/>
</dbReference>
<keyword evidence="7 13" id="KW-0808">Transferase</keyword>
<feature type="coiled-coil region" evidence="14">
    <location>
        <begin position="346"/>
        <end position="373"/>
    </location>
</feature>
<comment type="caution">
    <text evidence="13">Lacks conserved residue(s) required for the propagation of feature annotation.</text>
</comment>
<keyword evidence="9 13" id="KW-0093">Biotin biosynthesis</keyword>
<dbReference type="OrthoDB" id="9807885at2"/>
<feature type="binding site" evidence="13">
    <location>
        <position position="327"/>
    </location>
    <ligand>
        <name>substrate</name>
    </ligand>
</feature>
<dbReference type="InterPro" id="IPR015424">
    <property type="entry name" value="PyrdxlP-dep_Trfase"/>
</dbReference>
<keyword evidence="8 13" id="KW-0949">S-adenosyl-L-methionine</keyword>
<evidence type="ECO:0000256" key="8">
    <source>
        <dbReference type="ARBA" id="ARBA00022691"/>
    </source>
</evidence>
<sequence length="459" mass="50755">MTYPIDAGLKTDLERDDKRYLWHPFTQQRDWEAEPQIIIDRAEGSYLIDLEGNRYLDGVSSLWVNVHGHGRQEINRAILAQLDKVAHSTFLGLTHRPGIELARRLVSIAPPGLRRVFYSDTGAAAVEIALKMAAQYWQQCDQPQPQKTRFFSLHNAYHGDTLGALSVSGIDLFQQTYGPLLVSSLKAPSAHCYRCHLGKRFPTCGIACLEEVERVIAEHAHELAAVIMEPLIQGAAGMLAFPPGYTRGVWEIAKKHNVLFIADEVATGFGRTGTMFACEHEGVEPDFMAVGKGISGGYLPLAATLTTEEVYQAFLGKAEEARTFYHGHTYTGNPLACAAALASLDLFEQERTLEHLQAKIRLLTGELERMKQLPLVGDVRQCGFMAGIELVQDRETQSSFPVEEKVAIRVIKEARRGGAMLRPLSDVLVLMPPLAISHGELETLLDIVSDSIRAVAETL</sequence>
<evidence type="ECO:0000256" key="13">
    <source>
        <dbReference type="HAMAP-Rule" id="MF_00834"/>
    </source>
</evidence>
<dbReference type="CDD" id="cd00610">
    <property type="entry name" value="OAT_like"/>
    <property type="match status" value="1"/>
</dbReference>
<name>I4EH98_9BACT</name>
<dbReference type="RefSeq" id="WP_008477924.1">
    <property type="nucleotide sequence ID" value="NZ_CAGS01000230.1"/>
</dbReference>
<evidence type="ECO:0000256" key="1">
    <source>
        <dbReference type="ARBA" id="ARBA00001933"/>
    </source>
</evidence>
<evidence type="ECO:0000256" key="6">
    <source>
        <dbReference type="ARBA" id="ARBA00022576"/>
    </source>
</evidence>
<feature type="binding site" evidence="13">
    <location>
        <position position="422"/>
    </location>
    <ligand>
        <name>substrate</name>
    </ligand>
</feature>
<evidence type="ECO:0000256" key="12">
    <source>
        <dbReference type="ARBA" id="ARBA00060970"/>
    </source>
</evidence>
<keyword evidence="10 13" id="KW-0663">Pyridoxal phosphate</keyword>
<dbReference type="SUPFAM" id="SSF53383">
    <property type="entry name" value="PLP-dependent transferases"/>
    <property type="match status" value="1"/>
</dbReference>
<accession>I4EH98</accession>
<keyword evidence="16" id="KW-1185">Reference proteome</keyword>